<evidence type="ECO:0000256" key="10">
    <source>
        <dbReference type="ARBA" id="ARBA00022679"/>
    </source>
</evidence>
<dbReference type="FunFam" id="3.40.50.12610:FF:000001">
    <property type="entry name" value="Dolichyl-diphosphooligosaccharide--protein glycosyltransferase subunit STT3B"/>
    <property type="match status" value="1"/>
</dbReference>
<comment type="subcellular location">
    <subcellularLocation>
        <location evidence="3">Endoplasmic reticulum membrane</location>
        <topology evidence="3">Multi-pass membrane protein</topology>
    </subcellularLocation>
</comment>
<dbReference type="Gene3D" id="2.130.10.10">
    <property type="entry name" value="YVTN repeat-like/Quinoprotein amine dehydrogenase"/>
    <property type="match status" value="1"/>
</dbReference>
<dbReference type="Pfam" id="PF02516">
    <property type="entry name" value="STT3"/>
    <property type="match status" value="1"/>
</dbReference>
<keyword evidence="10" id="KW-0808">Transferase</keyword>
<evidence type="ECO:0000256" key="17">
    <source>
        <dbReference type="ARBA" id="ARBA00023136"/>
    </source>
</evidence>
<dbReference type="SUPFAM" id="SSF48371">
    <property type="entry name" value="ARM repeat"/>
    <property type="match status" value="1"/>
</dbReference>
<dbReference type="EC" id="2.4.99.18" evidence="7"/>
<evidence type="ECO:0000256" key="2">
    <source>
        <dbReference type="ARBA" id="ARBA00001946"/>
    </source>
</evidence>
<evidence type="ECO:0000256" key="4">
    <source>
        <dbReference type="ARBA" id="ARBA00004922"/>
    </source>
</evidence>
<feature type="compositionally biased region" description="Basic and acidic residues" evidence="24">
    <location>
        <begin position="37"/>
        <end position="51"/>
    </location>
</feature>
<keyword evidence="15" id="KW-0460">Magnesium</keyword>
<dbReference type="GO" id="GO:0071230">
    <property type="term" value="P:cellular response to amino acid stimulus"/>
    <property type="evidence" value="ECO:0007669"/>
    <property type="project" value="TreeGrafter"/>
</dbReference>
<feature type="transmembrane region" description="Helical" evidence="25">
    <location>
        <begin position="1510"/>
        <end position="1527"/>
    </location>
</feature>
<keyword evidence="14" id="KW-0256">Endoplasmic reticulum</keyword>
<dbReference type="EMBL" id="JAAAIP010000010">
    <property type="protein sequence ID" value="KAG0329843.1"/>
    <property type="molecule type" value="Genomic_DNA"/>
</dbReference>
<evidence type="ECO:0000256" key="11">
    <source>
        <dbReference type="ARBA" id="ARBA00022692"/>
    </source>
</evidence>
<dbReference type="GO" id="GO:0004579">
    <property type="term" value="F:dolichyl-diphosphooligosaccharide-protein glycotransferase activity"/>
    <property type="evidence" value="ECO:0007669"/>
    <property type="project" value="UniProtKB-EC"/>
</dbReference>
<evidence type="ECO:0000256" key="14">
    <source>
        <dbReference type="ARBA" id="ARBA00022824"/>
    </source>
</evidence>
<dbReference type="SMART" id="SM00320">
    <property type="entry name" value="WD40"/>
    <property type="match status" value="5"/>
</dbReference>
<feature type="transmembrane region" description="Helical" evidence="25">
    <location>
        <begin position="1637"/>
        <end position="1659"/>
    </location>
</feature>
<feature type="transmembrane region" description="Helical" evidence="25">
    <location>
        <begin position="1484"/>
        <end position="1504"/>
    </location>
</feature>
<keyword evidence="17 25" id="KW-0472">Membrane</keyword>
<feature type="transmembrane region" description="Helical" evidence="25">
    <location>
        <begin position="1726"/>
        <end position="1748"/>
    </location>
</feature>
<keyword evidence="16 25" id="KW-1133">Transmembrane helix</keyword>
<keyword evidence="28" id="KW-1185">Reference proteome</keyword>
<evidence type="ECO:0000256" key="1">
    <source>
        <dbReference type="ARBA" id="ARBA00001936"/>
    </source>
</evidence>
<evidence type="ECO:0000256" key="12">
    <source>
        <dbReference type="ARBA" id="ARBA00022723"/>
    </source>
</evidence>
<dbReference type="InterPro" id="IPR001680">
    <property type="entry name" value="WD40_rpt"/>
</dbReference>
<dbReference type="PANTHER" id="PTHR12848:SF16">
    <property type="entry name" value="REGULATORY-ASSOCIATED PROTEIN OF MTOR"/>
    <property type="match status" value="1"/>
</dbReference>
<keyword evidence="9" id="KW-0328">Glycosyltransferase</keyword>
<dbReference type="InterPro" id="IPR019775">
    <property type="entry name" value="WD40_repeat_CS"/>
</dbReference>
<dbReference type="GO" id="GO:0010506">
    <property type="term" value="P:regulation of autophagy"/>
    <property type="evidence" value="ECO:0007669"/>
    <property type="project" value="TreeGrafter"/>
</dbReference>
<evidence type="ECO:0000313" key="27">
    <source>
        <dbReference type="EMBL" id="KAG0329843.1"/>
    </source>
</evidence>
<keyword evidence="12" id="KW-0479">Metal-binding</keyword>
<dbReference type="InterPro" id="IPR015943">
    <property type="entry name" value="WD40/YVTN_repeat-like_dom_sf"/>
</dbReference>
<feature type="region of interest" description="Disordered" evidence="24">
    <location>
        <begin position="898"/>
        <end position="951"/>
    </location>
</feature>
<dbReference type="InterPro" id="IPR011989">
    <property type="entry name" value="ARM-like"/>
</dbReference>
<feature type="transmembrane region" description="Helical" evidence="25">
    <location>
        <begin position="1561"/>
        <end position="1584"/>
    </location>
</feature>
<dbReference type="InterPro" id="IPR029347">
    <property type="entry name" value="Raptor_N"/>
</dbReference>
<reference evidence="27" key="1">
    <citation type="journal article" date="2020" name="Fungal Divers.">
        <title>Resolving the Mortierellaceae phylogeny through synthesis of multi-gene phylogenetics and phylogenomics.</title>
        <authorList>
            <person name="Vandepol N."/>
            <person name="Liber J."/>
            <person name="Desiro A."/>
            <person name="Na H."/>
            <person name="Kennedy M."/>
            <person name="Barry K."/>
            <person name="Grigoriev I.V."/>
            <person name="Miller A.N."/>
            <person name="O'Donnell K."/>
            <person name="Stajich J.E."/>
            <person name="Bonito G."/>
        </authorList>
    </citation>
    <scope>NUCLEOTIDE SEQUENCE</scope>
    <source>
        <strain evidence="27">REB-010B</strain>
    </source>
</reference>
<name>A0A9P6RX17_9FUNG</name>
<comment type="cofactor">
    <cofactor evidence="1">
        <name>Mn(2+)</name>
        <dbReference type="ChEBI" id="CHEBI:29035"/>
    </cofactor>
</comment>
<dbReference type="GO" id="GO:0009267">
    <property type="term" value="P:cellular response to starvation"/>
    <property type="evidence" value="ECO:0007669"/>
    <property type="project" value="TreeGrafter"/>
</dbReference>
<evidence type="ECO:0000256" key="25">
    <source>
        <dbReference type="SAM" id="Phobius"/>
    </source>
</evidence>
<dbReference type="Proteomes" id="UP000738325">
    <property type="component" value="Unassembled WGS sequence"/>
</dbReference>
<dbReference type="InterPro" id="IPR036322">
    <property type="entry name" value="WD40_repeat_dom_sf"/>
</dbReference>
<evidence type="ECO:0000256" key="21">
    <source>
        <dbReference type="ARBA" id="ARBA00059243"/>
    </source>
</evidence>
<feature type="repeat" description="WD" evidence="23">
    <location>
        <begin position="1243"/>
        <end position="1285"/>
    </location>
</feature>
<evidence type="ECO:0000256" key="16">
    <source>
        <dbReference type="ARBA" id="ARBA00022989"/>
    </source>
</evidence>
<dbReference type="PANTHER" id="PTHR12848">
    <property type="entry name" value="REGULATORY-ASSOCIATED PROTEIN OF MTOR"/>
    <property type="match status" value="1"/>
</dbReference>
<dbReference type="Pfam" id="PF00400">
    <property type="entry name" value="WD40"/>
    <property type="match status" value="1"/>
</dbReference>
<dbReference type="InterPro" id="IPR048307">
    <property type="entry name" value="STT3_N"/>
</dbReference>
<dbReference type="InterPro" id="IPR004083">
    <property type="entry name" value="Raptor"/>
</dbReference>
<comment type="cofactor">
    <cofactor evidence="2">
        <name>Mg(2+)</name>
        <dbReference type="ChEBI" id="CHEBI:18420"/>
    </cofactor>
</comment>
<evidence type="ECO:0000259" key="26">
    <source>
        <dbReference type="SMART" id="SM01302"/>
    </source>
</evidence>
<organism evidence="27 28">
    <name type="scientific">Dissophora globulifera</name>
    <dbReference type="NCBI Taxonomy" id="979702"/>
    <lineage>
        <taxon>Eukaryota</taxon>
        <taxon>Fungi</taxon>
        <taxon>Fungi incertae sedis</taxon>
        <taxon>Mucoromycota</taxon>
        <taxon>Mortierellomycotina</taxon>
        <taxon>Mortierellomycetes</taxon>
        <taxon>Mortierellales</taxon>
        <taxon>Mortierellaceae</taxon>
        <taxon>Dissophora</taxon>
    </lineage>
</organism>
<dbReference type="GO" id="GO:0046872">
    <property type="term" value="F:metal ion binding"/>
    <property type="evidence" value="ECO:0007669"/>
    <property type="project" value="UniProtKB-KW"/>
</dbReference>
<feature type="compositionally biased region" description="Basic and acidic residues" evidence="24">
    <location>
        <begin position="1"/>
        <end position="15"/>
    </location>
</feature>
<evidence type="ECO:0000256" key="7">
    <source>
        <dbReference type="ARBA" id="ARBA00012605"/>
    </source>
</evidence>
<evidence type="ECO:0000256" key="9">
    <source>
        <dbReference type="ARBA" id="ARBA00022676"/>
    </source>
</evidence>
<comment type="pathway">
    <text evidence="4">Protein modification; protein glycosylation.</text>
</comment>
<dbReference type="GO" id="GO:0008250">
    <property type="term" value="C:oligosaccharyltransferase complex"/>
    <property type="evidence" value="ECO:0007669"/>
    <property type="project" value="UniProtKB-ARBA"/>
</dbReference>
<dbReference type="PRINTS" id="PR01547">
    <property type="entry name" value="YEAST176DUF"/>
</dbReference>
<keyword evidence="13" id="KW-0677">Repeat</keyword>
<feature type="region of interest" description="Disordered" evidence="24">
    <location>
        <begin position="1"/>
        <end position="51"/>
    </location>
</feature>
<dbReference type="PROSITE" id="PS50082">
    <property type="entry name" value="WD_REPEATS_2"/>
    <property type="match status" value="1"/>
</dbReference>
<accession>A0A9P6RX17</accession>
<sequence length="2146" mass="238589">MRPKQGDNDNNDDARSTNSTLVNAGMHSNNDHDDDPEPAHDPHDGFRRQGEVMDGDEDEWHAYRHGFELDFDENGLPPEHVYYMFYTDKRHEVTTGHNAEITLREWESLQDWRMREKLKTISVALVLCLNIGIDPPDVVKTNPCAKLEAWTDPFAAPVPKSLESIGKALQAQYEVWQPRARYKAALDPSMEDTKKLCCVLRRNAKEERILFHYNGHGVPKPTSSGEIWVFNKNYTQYIPVSLLDLQSWLGSPCIYVYDCSAAGNILLSFNRFAEKRDLDAAKQAGSQPPGAIPSPPLRDCIQLAACGPDDTLPMNPDLPADIFTACLTTPIEIALRWFILQHPLLHNVTVEMVTRIPGKLNDRRTPLGELNWVFTSITDTIAWSVLSRDLFKTLFRQDLMVAALFRNFLLADRIMRSQKCTPMSSPALPPTHQHPMWDSWDLALDMCLAQLPGLLQAEAAGSPIDYQPSMFFTEQLMAFEVWLGHGSPSREAPEQLAVVLQVLLSQVHRLRALLLLSQFLDLGPWAVNHALAVGISPYVLKLLQSPAADLKPVLVFIWARLLAVDRSFQNDLLKDNGFVYFVGILGVNAGMPLRNVSEHRAMCAFILATFCRDFPQGQQACLKQQVIQYCLTHVADSDHLLRQWACLCIGQLWKNYNEAKSVGLQSGAHERLTQILSDPIPEVRAAAMWSLGTFISNLDQNEQVIQLQNNLAMSALVATTDASPIVRKELVIFLSCLVFDHLDVFVAVASELLSSEQQLPGGKQDFKSKHVEDRQDKMGQQAVYSVIWKSLLCLSVDSNQGVATAASKLVDYVNFQLLSGPNAPILTPLLQQHALQHQSISSSSLGSLNQATSPQAAPDRSYSSATLSGRTASKMANTLKRSASLAVTLKNYIPGYSSAQSSASDSTSSMGPKSAQDYSSIDSRQANGGANGAGRNVRSTAPRPRSVHGDAGYVQMQTSPSYQYVHDSSGAAAVNGSTDPNQAESRPHLESVFYDWCCEYFLEPQMKGVEGDEPGSVNYNERLWRRVRNEKIIYECHPQREQAGSTKWDSNVQSVNNDTPAMHLVMHSYEPHMVIADDKRNLSVWNWKEGQLLNRFSNSNPRGTTITSVKFINEDDVAMLLVASGEGVVRLYRKYEEPNQTDIVTSWRVLTDMLPSSKSTGTITDWQQGRGALLVGGDARVIRVWDAARELCISDIPTRSGAPVTSITSDQVSGNIFVVGFGDGAVRVYDRRQPPHEAMVMTWKSHKSWIQNVRMQRGGFRELVSGSLDGVIKVWDVRHRDPLRTIVARDPISALDLHHHAPVIACGSPTQYIKVWNVNGESLSTVRSYSGIFGQRQARVTSLGFHPHEYVFGVGGDDDIRKQPPEGSRIKTTIMSAESTTTLAKVLKPAILIIIALVAISSRLFSIIRFESVIHEFDPWFNYRTTQHLVNNGFYDFWNWFDEKSWYPLGRVVGGTVYPGIMVTSALIHNVLHFFNFPVDIRNVCVFLAPMFSGLTAFSAYLLTKELKDSSAGLLAAAFLGVAPGYISRSVAGSYDNEGIAIFLLVFTFYLWIKAVKTGSAFFGLLTALFYFYMVSAWGGYVFITNLVPLHVFTLLLMGRYSNRLYVSYSTFYAVGTLLSMQVPFVGFQPTRTSEHMAALGVFGLIQLYAFAELVRGYVTPKQFKTLLRGGFAVVSIVGVVALTLLSLSGVVAPFTGRFYSLYDTGYAKIHIPIIASVSEHQPTAWTAFFFDLQMLIFLFPAGVYLCFKELKDEHVFIILYSVFASYFAGVMVRLMLTLTPVVCVTAAIAYSTLLDTYLEKSEHVLASNLGTLATPVATAVIADASATAAAGKKGSSKGKAVAGSAKATGTTSSNAESSKSSSTATAAGSSDRKRFPIFSWDSRAIVIMQLTWFLFMFAWHCTYVTSGSYSSPSIVLASRHPDGSQMIIDDFREAYYWLRKNTADDAKVLAWWDYGYQMAGMANITTLVDNNTWNNTHIATVGKAMSTSEEVSYKVLRHHDVDYILIIFGGVIGYSGDDINKFLWMIRIAEGVYPEDVKETNFFTPRGEYKVDHEATPAMKNSLMYKMSYYRFSELTGGNGVDHVRSARMPAEGPSLSVLDEAYTTTNWLVRIYKVKDLDNLGRNLEDATAFDKGKTRKASILKRK</sequence>
<evidence type="ECO:0000256" key="22">
    <source>
        <dbReference type="ARBA" id="ARBA00067960"/>
    </source>
</evidence>
<evidence type="ECO:0000256" key="19">
    <source>
        <dbReference type="ARBA" id="ARBA00023211"/>
    </source>
</evidence>
<proteinExistence type="inferred from homology"/>
<dbReference type="InterPro" id="IPR048999">
    <property type="entry name" value="STT3-PglB_core"/>
</dbReference>
<evidence type="ECO:0000256" key="5">
    <source>
        <dbReference type="ARBA" id="ARBA00009257"/>
    </source>
</evidence>
<dbReference type="GO" id="GO:0031929">
    <property type="term" value="P:TOR signaling"/>
    <property type="evidence" value="ECO:0007669"/>
    <property type="project" value="InterPro"/>
</dbReference>
<evidence type="ECO:0000256" key="13">
    <source>
        <dbReference type="ARBA" id="ARBA00022737"/>
    </source>
</evidence>
<dbReference type="PROSITE" id="PS00678">
    <property type="entry name" value="WD_REPEATS_1"/>
    <property type="match status" value="1"/>
</dbReference>
<feature type="compositionally biased region" description="Low complexity" evidence="24">
    <location>
        <begin position="844"/>
        <end position="853"/>
    </location>
</feature>
<comment type="similarity">
    <text evidence="5">Belongs to the WD repeat RAPTOR family.</text>
</comment>
<dbReference type="SUPFAM" id="SSF50978">
    <property type="entry name" value="WD40 repeat-like"/>
    <property type="match status" value="1"/>
</dbReference>
<feature type="compositionally biased region" description="Low complexity" evidence="24">
    <location>
        <begin position="898"/>
        <end position="909"/>
    </location>
</feature>
<evidence type="ECO:0000256" key="15">
    <source>
        <dbReference type="ARBA" id="ARBA00022842"/>
    </source>
</evidence>
<evidence type="ECO:0000256" key="8">
    <source>
        <dbReference type="ARBA" id="ARBA00022574"/>
    </source>
</evidence>
<feature type="region of interest" description="Disordered" evidence="24">
    <location>
        <begin position="844"/>
        <end position="865"/>
    </location>
</feature>
<dbReference type="Pfam" id="PF21436">
    <property type="entry name" value="STT3-PglB_core"/>
    <property type="match status" value="1"/>
</dbReference>
<feature type="domain" description="Raptor N-terminal CASPase-like" evidence="26">
    <location>
        <begin position="117"/>
        <end position="270"/>
    </location>
</feature>
<feature type="compositionally biased region" description="Polar residues" evidence="24">
    <location>
        <begin position="916"/>
        <end position="925"/>
    </location>
</feature>
<evidence type="ECO:0000256" key="24">
    <source>
        <dbReference type="SAM" id="MobiDB-lite"/>
    </source>
</evidence>
<evidence type="ECO:0000256" key="6">
    <source>
        <dbReference type="ARBA" id="ARBA00010810"/>
    </source>
</evidence>
<feature type="transmembrane region" description="Helical" evidence="25">
    <location>
        <begin position="1755"/>
        <end position="1773"/>
    </location>
</feature>
<protein>
    <recommendedName>
        <fullName evidence="22">Dolichyl-diphosphooligosaccharide--protein glycosyltransferase subunit STT3</fullName>
        <ecNumber evidence="7">2.4.99.18</ecNumber>
    </recommendedName>
</protein>
<dbReference type="GO" id="GO:0030674">
    <property type="term" value="F:protein-macromolecule adaptor activity"/>
    <property type="evidence" value="ECO:0007669"/>
    <property type="project" value="TreeGrafter"/>
</dbReference>
<evidence type="ECO:0000256" key="3">
    <source>
        <dbReference type="ARBA" id="ARBA00004477"/>
    </source>
</evidence>
<comment type="catalytic activity">
    <reaction evidence="20">
        <text>a di-trans,poly-cis-dolichyl diphosphooligosaccharide + L-asparaginyl-[protein] = N(4)-(oligosaccharide-(1-&gt;4)-N-acetyl-beta-D-glucosaminyl-(1-&gt;4)-N-acetyl-beta-D-glucosaminyl)-L-asparaginyl-[protein] + a di-trans,poly-cis-dolichyl diphosphate + H(+)</text>
        <dbReference type="Rhea" id="RHEA:22980"/>
        <dbReference type="Rhea" id="RHEA-COMP:12804"/>
        <dbReference type="Rhea" id="RHEA-COMP:12805"/>
        <dbReference type="Rhea" id="RHEA-COMP:19506"/>
        <dbReference type="Rhea" id="RHEA-COMP:19509"/>
        <dbReference type="ChEBI" id="CHEBI:15378"/>
        <dbReference type="ChEBI" id="CHEBI:50347"/>
        <dbReference type="ChEBI" id="CHEBI:57497"/>
        <dbReference type="ChEBI" id="CHEBI:57570"/>
        <dbReference type="ChEBI" id="CHEBI:132529"/>
        <dbReference type="EC" id="2.4.99.18"/>
    </reaction>
</comment>
<dbReference type="GO" id="GO:0031931">
    <property type="term" value="C:TORC1 complex"/>
    <property type="evidence" value="ECO:0007669"/>
    <property type="project" value="InterPro"/>
</dbReference>
<gene>
    <name evidence="27" type="ORF">BGZ99_000072</name>
</gene>
<feature type="compositionally biased region" description="Polar residues" evidence="24">
    <location>
        <begin position="16"/>
        <end position="28"/>
    </location>
</feature>
<keyword evidence="18" id="KW-0325">Glycoprotein</keyword>
<comment type="similarity">
    <text evidence="6">Belongs to the STT3 family.</text>
</comment>
<dbReference type="Gene3D" id="1.25.10.10">
    <property type="entry name" value="Leucine-rich Repeat Variant"/>
    <property type="match status" value="1"/>
</dbReference>
<dbReference type="SMART" id="SM01302">
    <property type="entry name" value="Raptor_N"/>
    <property type="match status" value="1"/>
</dbReference>
<evidence type="ECO:0000313" key="28">
    <source>
        <dbReference type="Proteomes" id="UP000738325"/>
    </source>
</evidence>
<dbReference type="OrthoDB" id="10262360at2759"/>
<dbReference type="InterPro" id="IPR016024">
    <property type="entry name" value="ARM-type_fold"/>
</dbReference>
<dbReference type="GO" id="GO:0030307">
    <property type="term" value="P:positive regulation of cell growth"/>
    <property type="evidence" value="ECO:0007669"/>
    <property type="project" value="TreeGrafter"/>
</dbReference>
<comment type="caution">
    <text evidence="27">The sequence shown here is derived from an EMBL/GenBank/DDBJ whole genome shotgun (WGS) entry which is preliminary data.</text>
</comment>
<keyword evidence="19" id="KW-0464">Manganese</keyword>
<feature type="region of interest" description="Disordered" evidence="24">
    <location>
        <begin position="1848"/>
        <end position="1868"/>
    </location>
</feature>
<evidence type="ECO:0000256" key="23">
    <source>
        <dbReference type="PROSITE-ProRule" id="PRU00221"/>
    </source>
</evidence>
<feature type="transmembrane region" description="Helical" evidence="25">
    <location>
        <begin position="1671"/>
        <end position="1693"/>
    </location>
</feature>
<feature type="transmembrane region" description="Helical" evidence="25">
    <location>
        <begin position="1539"/>
        <end position="1555"/>
    </location>
</feature>
<feature type="transmembrane region" description="Helical" evidence="25">
    <location>
        <begin position="1605"/>
        <end position="1625"/>
    </location>
</feature>
<keyword evidence="8 23" id="KW-0853">WD repeat</keyword>
<evidence type="ECO:0000256" key="20">
    <source>
        <dbReference type="ARBA" id="ARBA00048829"/>
    </source>
</evidence>
<evidence type="ECO:0000256" key="18">
    <source>
        <dbReference type="ARBA" id="ARBA00023180"/>
    </source>
</evidence>
<comment type="function">
    <text evidence="21">Catalytic subunit of the oligosaccharyl transferase (OST) complex that catalyzes the initial transfer of a defined glycan (Glc(3)Man(9)GlcNAc(2) in eukaryotes) from the lipid carrier dolichol-pyrophosphate to an asparagine residue within an Asn-X-Ser/Thr consensus motif in nascent polypeptide chains, the first step in protein N-glycosylation. N-glycosylation occurs cotranslationally and the complex associates with the Sec61 complex at the channel-forming translocon complex that mediates protein translocation across the endoplasmic reticulum (ER). All subunits are required for a maximal enzyme activity. This subunit contains the active site and the acceptor peptide and donor lipid-linked oligosaccharide (LLO) binding pockets.</text>
</comment>
<dbReference type="Pfam" id="PF14538">
    <property type="entry name" value="Raptor_N"/>
    <property type="match status" value="1"/>
</dbReference>
<dbReference type="Gene3D" id="3.40.50.12610">
    <property type="match status" value="1"/>
</dbReference>
<keyword evidence="11 25" id="KW-0812">Transmembrane</keyword>